<dbReference type="Pfam" id="PF00239">
    <property type="entry name" value="Resolvase"/>
    <property type="match status" value="1"/>
</dbReference>
<evidence type="ECO:0000313" key="6">
    <source>
        <dbReference type="Proteomes" id="UP000579945"/>
    </source>
</evidence>
<evidence type="ECO:0000256" key="2">
    <source>
        <dbReference type="ARBA" id="ARBA00023125"/>
    </source>
</evidence>
<dbReference type="PANTHER" id="PTHR30461:SF2">
    <property type="entry name" value="SERINE RECOMBINASE PINE-RELATED"/>
    <property type="match status" value="1"/>
</dbReference>
<dbReference type="InterPro" id="IPR006120">
    <property type="entry name" value="Resolvase_HTH_dom"/>
</dbReference>
<comment type="caution">
    <text evidence="5">The sequence shown here is derived from an EMBL/GenBank/DDBJ whole genome shotgun (WGS) entry which is preliminary data.</text>
</comment>
<dbReference type="EMBL" id="JACIBV010000002">
    <property type="protein sequence ID" value="MBB3732831.1"/>
    <property type="molecule type" value="Genomic_DNA"/>
</dbReference>
<dbReference type="SMART" id="SM00857">
    <property type="entry name" value="Resolvase"/>
    <property type="match status" value="1"/>
</dbReference>
<dbReference type="Gene3D" id="3.40.50.1390">
    <property type="entry name" value="Resolvase, N-terminal catalytic domain"/>
    <property type="match status" value="1"/>
</dbReference>
<dbReference type="PROSITE" id="PS51736">
    <property type="entry name" value="RECOMBINASES_3"/>
    <property type="match status" value="1"/>
</dbReference>
<dbReference type="SUPFAM" id="SSF53041">
    <property type="entry name" value="Resolvase-like"/>
    <property type="match status" value="1"/>
</dbReference>
<evidence type="ECO:0000256" key="1">
    <source>
        <dbReference type="ARBA" id="ARBA00009913"/>
    </source>
</evidence>
<feature type="domain" description="Resolvase/invertase-type recombinase catalytic" evidence="4">
    <location>
        <begin position="1"/>
        <end position="122"/>
    </location>
</feature>
<dbReference type="InterPro" id="IPR036162">
    <property type="entry name" value="Resolvase-like_N_sf"/>
</dbReference>
<dbReference type="AlphaFoldDB" id="A0A7W5YCW1"/>
<reference evidence="5 6" key="1">
    <citation type="submission" date="2020-08" db="EMBL/GenBank/DDBJ databases">
        <title>Sequencing the genomes of 1000 actinobacteria strains.</title>
        <authorList>
            <person name="Klenk H.-P."/>
        </authorList>
    </citation>
    <scope>NUCLEOTIDE SEQUENCE [LARGE SCALE GENOMIC DNA]</scope>
    <source>
        <strain evidence="5 6">DSM 44320</strain>
    </source>
</reference>
<dbReference type="SUPFAM" id="SSF46689">
    <property type="entry name" value="Homeodomain-like"/>
    <property type="match status" value="1"/>
</dbReference>
<evidence type="ECO:0000259" key="4">
    <source>
        <dbReference type="PROSITE" id="PS51736"/>
    </source>
</evidence>
<dbReference type="CDD" id="cd03768">
    <property type="entry name" value="SR_ResInv"/>
    <property type="match status" value="1"/>
</dbReference>
<keyword evidence="6" id="KW-1185">Reference proteome</keyword>
<gene>
    <name evidence="5" type="ORF">FHR33_008778</name>
</gene>
<dbReference type="InterPro" id="IPR009057">
    <property type="entry name" value="Homeodomain-like_sf"/>
</dbReference>
<dbReference type="InterPro" id="IPR006119">
    <property type="entry name" value="Resolv_N"/>
</dbReference>
<dbReference type="InterPro" id="IPR050639">
    <property type="entry name" value="SSR_resolvase"/>
</dbReference>
<keyword evidence="3" id="KW-0233">DNA recombination</keyword>
<name>A0A7W5YCW1_9ACTN</name>
<dbReference type="Pfam" id="PF02796">
    <property type="entry name" value="HTH_7"/>
    <property type="match status" value="1"/>
</dbReference>
<dbReference type="Gene3D" id="1.10.10.60">
    <property type="entry name" value="Homeodomain-like"/>
    <property type="match status" value="1"/>
</dbReference>
<proteinExistence type="inferred from homology"/>
<comment type="similarity">
    <text evidence="1">Belongs to the site-specific recombinase resolvase family.</text>
</comment>
<organism evidence="5 6">
    <name type="scientific">Nonomuraea dietziae</name>
    <dbReference type="NCBI Taxonomy" id="65515"/>
    <lineage>
        <taxon>Bacteria</taxon>
        <taxon>Bacillati</taxon>
        <taxon>Actinomycetota</taxon>
        <taxon>Actinomycetes</taxon>
        <taxon>Streptosporangiales</taxon>
        <taxon>Streptosporangiaceae</taxon>
        <taxon>Nonomuraea</taxon>
    </lineage>
</organism>
<evidence type="ECO:0000313" key="5">
    <source>
        <dbReference type="EMBL" id="MBB3732831.1"/>
    </source>
</evidence>
<dbReference type="Proteomes" id="UP000579945">
    <property type="component" value="Unassembled WGS sequence"/>
</dbReference>
<dbReference type="PANTHER" id="PTHR30461">
    <property type="entry name" value="DNA-INVERTASE FROM LAMBDOID PROPHAGE"/>
    <property type="match status" value="1"/>
</dbReference>
<accession>A0A7W5YCW1</accession>
<protein>
    <submittedName>
        <fullName evidence="5">DNA invertase Pin-like site-specific DNA recombinase</fullName>
    </submittedName>
</protein>
<dbReference type="GO" id="GO:0000150">
    <property type="term" value="F:DNA strand exchange activity"/>
    <property type="evidence" value="ECO:0007669"/>
    <property type="project" value="InterPro"/>
</dbReference>
<dbReference type="GO" id="GO:0003677">
    <property type="term" value="F:DNA binding"/>
    <property type="evidence" value="ECO:0007669"/>
    <property type="project" value="UniProtKB-KW"/>
</dbReference>
<sequence>MRALGGAHCREIVEEIASTRKDRPKLRATVERMHPRDTLVIYKPDRIARSVKELLVFLDDELAPRGINLEILSGICAGTHRPNGQTIADKMLFMVAAMAAEMERDLISGRTLDGLAAARAHGRAGGRPSALDADKLAAARARQERGESITAIAKHLGVGRSTLYRALEKDDRPAAAATNAAPVWAVSILGRGPYGTRQERQNRTHLGFG</sequence>
<evidence type="ECO:0000256" key="3">
    <source>
        <dbReference type="ARBA" id="ARBA00023172"/>
    </source>
</evidence>
<keyword evidence="2" id="KW-0238">DNA-binding</keyword>